<dbReference type="Proteomes" id="UP000241434">
    <property type="component" value="Unassembled WGS sequence"/>
</dbReference>
<name>A0A2P7Q225_9FIRM</name>
<reference evidence="1" key="1">
    <citation type="thesis" date="2015" institute="Rutgers" country="The State University of New Jersey, 14 College Farm Rd., New Brunswick, NJ, USA">
        <title>Ammonia toxicity in bacteria and its implications for treatment of and resource recovery from highly nitrogenous organic wastes.</title>
        <authorList>
            <person name="Luther A.K."/>
        </authorList>
    </citation>
    <scope>NUCLEOTIDE SEQUENCE</scope>
    <source>
        <strain evidence="1">RT-10B</strain>
    </source>
</reference>
<dbReference type="AlphaFoldDB" id="A0A2P7Q225"/>
<protein>
    <submittedName>
        <fullName evidence="1">Uncharacterized protein</fullName>
    </submittedName>
</protein>
<dbReference type="OrthoDB" id="2078434at2"/>
<comment type="caution">
    <text evidence="1">The sequence shown here is derived from an EMBL/GenBank/DDBJ whole genome shotgun (WGS) entry which is preliminary data.</text>
</comment>
<keyword evidence="2" id="KW-1185">Reference proteome</keyword>
<evidence type="ECO:0000313" key="2">
    <source>
        <dbReference type="Proteomes" id="UP000241434"/>
    </source>
</evidence>
<gene>
    <name evidence="1" type="ORF">UF10_01020</name>
</gene>
<evidence type="ECO:0000313" key="1">
    <source>
        <dbReference type="EMBL" id="PSJ32021.1"/>
    </source>
</evidence>
<dbReference type="RefSeq" id="WP_106776002.1">
    <property type="nucleotide sequence ID" value="NZ_JYGE01000002.1"/>
</dbReference>
<proteinExistence type="predicted"/>
<dbReference type="EMBL" id="JYGE01000002">
    <property type="protein sequence ID" value="PSJ32021.1"/>
    <property type="molecule type" value="Genomic_DNA"/>
</dbReference>
<organism evidence="1 2">
    <name type="scientific">Peptostreptococcus russellii</name>
    <dbReference type="NCBI Taxonomy" id="215200"/>
    <lineage>
        <taxon>Bacteria</taxon>
        <taxon>Bacillati</taxon>
        <taxon>Bacillota</taxon>
        <taxon>Clostridia</taxon>
        <taxon>Peptostreptococcales</taxon>
        <taxon>Peptostreptococcaceae</taxon>
        <taxon>Peptostreptococcus</taxon>
    </lineage>
</organism>
<accession>A0A2P7Q225</accession>
<sequence length="420" mass="49466">MNFKKSFCTNTRLMGTMMLLIEWVIDNKIISHIFMLDAEGLGISDFYIMEDASEHDRESFYRQKYGGLGGINITMSEEEACFLVYEYMNKNIRYEKPLPESFSKDIKSKYSELYNKLNILQEHSDNGNLKSGLDLESGMDKKHSIEDKSSSERILYRDMKKAVFNKICKKLETDNEFVNYMIMRLVARDKESLLYYSGNEDVANLHISDINGALLYNEIEKKKDDKFVCNCVYEDSDGYYEAKIVVMIDKEVDKDEEDIIHENEKIKYSLRSFMIMDKNAIYDFEVFDIISKEEMIDIYNIADKSKENMDLIENKIYNAYPAIQGIQFESGGLYIQYYFDNTHLDSDVYVINNDIMFIIYLNEDRLFLATYNERSRELIEESLSNELGNLVNKENVYKFEQNVLFDFVESGNDDFYDFID</sequence>